<dbReference type="InterPro" id="IPR017872">
    <property type="entry name" value="Pyrmidine_PPase_CS"/>
</dbReference>
<organism evidence="4 5">
    <name type="scientific">Candidatus Komeilibacteria bacterium RIFCSPLOWO2_01_FULL_53_11</name>
    <dbReference type="NCBI Taxonomy" id="1798552"/>
    <lineage>
        <taxon>Bacteria</taxon>
        <taxon>Candidatus Komeiliibacteriota</taxon>
    </lineage>
</organism>
<dbReference type="Pfam" id="PF07831">
    <property type="entry name" value="PYNP_C"/>
    <property type="match status" value="1"/>
</dbReference>
<dbReference type="GO" id="GO:0004645">
    <property type="term" value="F:1,4-alpha-oligoglucan phosphorylase activity"/>
    <property type="evidence" value="ECO:0007669"/>
    <property type="project" value="InterPro"/>
</dbReference>
<dbReference type="Gene3D" id="1.20.970.50">
    <property type="match status" value="1"/>
</dbReference>
<dbReference type="PANTHER" id="PTHR10515">
    <property type="entry name" value="THYMIDINE PHOSPHORYLASE"/>
    <property type="match status" value="1"/>
</dbReference>
<dbReference type="Proteomes" id="UP000177349">
    <property type="component" value="Unassembled WGS sequence"/>
</dbReference>
<name>A0A1G2BNK1_9BACT</name>
<dbReference type="GO" id="GO:0016763">
    <property type="term" value="F:pentosyltransferase activity"/>
    <property type="evidence" value="ECO:0007669"/>
    <property type="project" value="InterPro"/>
</dbReference>
<dbReference type="EMBL" id="MHKN01000059">
    <property type="protein sequence ID" value="OGY90715.1"/>
    <property type="molecule type" value="Genomic_DNA"/>
</dbReference>
<reference evidence="4 5" key="1">
    <citation type="journal article" date="2016" name="Nat. Commun.">
        <title>Thousands of microbial genomes shed light on interconnected biogeochemical processes in an aquifer system.</title>
        <authorList>
            <person name="Anantharaman K."/>
            <person name="Brown C.T."/>
            <person name="Hug L.A."/>
            <person name="Sharon I."/>
            <person name="Castelle C.J."/>
            <person name="Probst A.J."/>
            <person name="Thomas B.C."/>
            <person name="Singh A."/>
            <person name="Wilkins M.J."/>
            <person name="Karaoz U."/>
            <person name="Brodie E.L."/>
            <person name="Williams K.H."/>
            <person name="Hubbard S.S."/>
            <person name="Banfield J.F."/>
        </authorList>
    </citation>
    <scope>NUCLEOTIDE SEQUENCE [LARGE SCALE GENOMIC DNA]</scope>
</reference>
<dbReference type="InterPro" id="IPR000053">
    <property type="entry name" value="Thymidine/pyrmidine_PPase"/>
</dbReference>
<evidence type="ECO:0000256" key="1">
    <source>
        <dbReference type="ARBA" id="ARBA00022676"/>
    </source>
</evidence>
<dbReference type="GO" id="GO:0006206">
    <property type="term" value="P:pyrimidine nucleobase metabolic process"/>
    <property type="evidence" value="ECO:0007669"/>
    <property type="project" value="InterPro"/>
</dbReference>
<evidence type="ECO:0000313" key="4">
    <source>
        <dbReference type="EMBL" id="OGY90715.1"/>
    </source>
</evidence>
<dbReference type="Gene3D" id="3.40.1030.10">
    <property type="entry name" value="Nucleoside phosphorylase/phosphoribosyltransferase catalytic domain"/>
    <property type="match status" value="1"/>
</dbReference>
<dbReference type="SMART" id="SM00941">
    <property type="entry name" value="PYNP_C"/>
    <property type="match status" value="1"/>
</dbReference>
<comment type="caution">
    <text evidence="4">The sequence shown here is derived from an EMBL/GenBank/DDBJ whole genome shotgun (WGS) entry which is preliminary data.</text>
</comment>
<evidence type="ECO:0000313" key="5">
    <source>
        <dbReference type="Proteomes" id="UP000177349"/>
    </source>
</evidence>
<protein>
    <recommendedName>
        <fullName evidence="3">Pyrimidine nucleoside phosphorylase C-terminal domain-containing protein</fullName>
    </recommendedName>
</protein>
<proteinExistence type="predicted"/>
<dbReference type="Gene3D" id="2.40.40.20">
    <property type="match status" value="1"/>
</dbReference>
<keyword evidence="1" id="KW-0328">Glycosyltransferase</keyword>
<sequence length="497" mass="54345">MSYFLKTKKIDVETGTLKIALLNEKEAWHYGIHAGDKLQLTVNGKTLIVDANTSRQRVKPGQIGLYKDVWSRMRIPDGTIAEVSFKQEAQSVRAIKRRLLGKRLSYEEIYSIISDITTDQLSKVQITYFVASGFMREYTNAELFYLTKAMAETGDVLKFGGLVADKHSVGGIPGNRTTPIVVSIIASLGLKIPKTSSRAITSPAGTADTMEVIAPVTFSTEAIREIVRKTGACLVWGGGLNLAPADDKILSVTYPLSLEPYNKMIVSIMAKKVATGITHLIIDMPVGPTAKIHDMQTARKLIRMFLYIGRRFGITTKVIASKAVGPVGRGVGPALEARDILRVLQQKTNRPGDLVHKSVHLAGELLELTKFCKKGEGATIAWKQLDSGKAWKKMQQIIKAQGGKTDIDSESITLGACKKYYNAPRGGTIRSTDNLAINFICRTLGAPAVSLAGIYLNKEVGVKVVKGERLFTLYAGDPERLKLAAKSLEKLKIFHIA</sequence>
<dbReference type="SUPFAM" id="SSF54680">
    <property type="entry name" value="Pyrimidine nucleoside phosphorylase C-terminal domain"/>
    <property type="match status" value="1"/>
</dbReference>
<dbReference type="PROSITE" id="PS00647">
    <property type="entry name" value="THYMID_PHOSPHORYLASE"/>
    <property type="match status" value="1"/>
</dbReference>
<dbReference type="GO" id="GO:0005829">
    <property type="term" value="C:cytosol"/>
    <property type="evidence" value="ECO:0007669"/>
    <property type="project" value="TreeGrafter"/>
</dbReference>
<dbReference type="InterPro" id="IPR013102">
    <property type="entry name" value="PYNP_C"/>
</dbReference>
<dbReference type="NCBIfam" id="TIGR02645">
    <property type="entry name" value="ARCH_P_rylase"/>
    <property type="match status" value="1"/>
</dbReference>
<dbReference type="Pfam" id="PF00591">
    <property type="entry name" value="Glycos_transf_3"/>
    <property type="match status" value="1"/>
</dbReference>
<dbReference type="InterPro" id="IPR017459">
    <property type="entry name" value="Glycosyl_Trfase_fam3_N_dom"/>
</dbReference>
<dbReference type="PANTHER" id="PTHR10515:SF0">
    <property type="entry name" value="THYMIDINE PHOSPHORYLASE"/>
    <property type="match status" value="1"/>
</dbReference>
<dbReference type="InterPro" id="IPR035902">
    <property type="entry name" value="Nuc_phospho_transferase"/>
</dbReference>
<dbReference type="InterPro" id="IPR036566">
    <property type="entry name" value="PYNP-like_C_sf"/>
</dbReference>
<gene>
    <name evidence="4" type="ORF">A3B31_02635</name>
</gene>
<dbReference type="SUPFAM" id="SSF47648">
    <property type="entry name" value="Nucleoside phosphorylase/phosphoribosyltransferase N-terminal domain"/>
    <property type="match status" value="1"/>
</dbReference>
<dbReference type="Pfam" id="PF02885">
    <property type="entry name" value="Glycos_trans_3N"/>
    <property type="match status" value="1"/>
</dbReference>
<dbReference type="NCBIfam" id="NF003338">
    <property type="entry name" value="PRK04350.1"/>
    <property type="match status" value="1"/>
</dbReference>
<dbReference type="InterPro" id="IPR013466">
    <property type="entry name" value="Thymidine/AMP_Pase"/>
</dbReference>
<evidence type="ECO:0000259" key="3">
    <source>
        <dbReference type="SMART" id="SM00941"/>
    </source>
</evidence>
<dbReference type="Gene3D" id="3.90.1170.30">
    <property type="entry name" value="Pyrimidine nucleoside phosphorylase-like, C-terminal domain"/>
    <property type="match status" value="1"/>
</dbReference>
<keyword evidence="2" id="KW-0808">Transferase</keyword>
<dbReference type="AlphaFoldDB" id="A0A1G2BNK1"/>
<evidence type="ECO:0000256" key="2">
    <source>
        <dbReference type="ARBA" id="ARBA00022679"/>
    </source>
</evidence>
<dbReference type="InterPro" id="IPR000312">
    <property type="entry name" value="Glycosyl_Trfase_fam3"/>
</dbReference>
<feature type="domain" description="Pyrimidine nucleoside phosphorylase C-terminal" evidence="3">
    <location>
        <begin position="428"/>
        <end position="494"/>
    </location>
</feature>
<dbReference type="GO" id="GO:0006213">
    <property type="term" value="P:pyrimidine nucleoside metabolic process"/>
    <property type="evidence" value="ECO:0007669"/>
    <property type="project" value="InterPro"/>
</dbReference>
<dbReference type="InterPro" id="IPR036320">
    <property type="entry name" value="Glycosyl_Trfase_fam3_N_dom_sf"/>
</dbReference>
<accession>A0A1G2BNK1</accession>
<dbReference type="SUPFAM" id="SSF52418">
    <property type="entry name" value="Nucleoside phosphorylase/phosphoribosyltransferase catalytic domain"/>
    <property type="match status" value="1"/>
</dbReference>